<accession>A0A6N3B352</accession>
<name>A0A6N3B352_9STRE</name>
<gene>
    <name evidence="2" type="ORF">SLLFYP71_01189</name>
</gene>
<dbReference type="AlphaFoldDB" id="A0A6N3B352"/>
<proteinExistence type="predicted"/>
<evidence type="ECO:0000259" key="1">
    <source>
        <dbReference type="Pfam" id="PF08937"/>
    </source>
</evidence>
<dbReference type="InterPro" id="IPR015032">
    <property type="entry name" value="ThsB__TIR-like_domain"/>
</dbReference>
<reference evidence="2" key="1">
    <citation type="submission" date="2019-11" db="EMBL/GenBank/DDBJ databases">
        <authorList>
            <person name="Feng L."/>
        </authorList>
    </citation>
    <scope>NUCLEOTIDE SEQUENCE</scope>
    <source>
        <strain evidence="2">SLutetiensisLFYP71</strain>
    </source>
</reference>
<protein>
    <recommendedName>
        <fullName evidence="1">Thoeris protein ThsB TIR-like domain-containing protein</fullName>
    </recommendedName>
</protein>
<dbReference type="Pfam" id="PF08937">
    <property type="entry name" value="ThsB_TIR"/>
    <property type="match status" value="1"/>
</dbReference>
<evidence type="ECO:0000313" key="2">
    <source>
        <dbReference type="EMBL" id="VYT98311.1"/>
    </source>
</evidence>
<dbReference type="EMBL" id="CACRUI010000016">
    <property type="protein sequence ID" value="VYT98311.1"/>
    <property type="molecule type" value="Genomic_DNA"/>
</dbReference>
<organism evidence="2">
    <name type="scientific">Streptococcus lutetiensis</name>
    <dbReference type="NCBI Taxonomy" id="150055"/>
    <lineage>
        <taxon>Bacteria</taxon>
        <taxon>Bacillati</taxon>
        <taxon>Bacillota</taxon>
        <taxon>Bacilli</taxon>
        <taxon>Lactobacillales</taxon>
        <taxon>Streptococcaceae</taxon>
        <taxon>Streptococcus</taxon>
    </lineage>
</organism>
<feature type="domain" description="Thoeris protein ThsB TIR-like" evidence="1">
    <location>
        <begin position="28"/>
        <end position="107"/>
    </location>
</feature>
<sequence length="227" mass="26228">MGNKIFVSYKYGDNQVENLSVYSDSTVRDYVDEFERKLDSSDNIYKGESDGKDLSNLSDSTIWEKLKDRIYDSSVTVVFISPGMREWWKSDRDQWIPWEVSYSLKETSRRTEKGDSITSHSNAIVAVVLPDSTGSYSYYLKSKSCCSGGCTMHCTNSLFSIIKKNKFNRVKNASNRNCDNNDTVWTGTCSYIEAVKWSSFIEDYQKYIEKAIERQENIDEYDICKEV</sequence>
<dbReference type="RefSeq" id="WP_156672785.1">
    <property type="nucleotide sequence ID" value="NZ_CACRUI010000016.1"/>
</dbReference>